<reference evidence="1" key="1">
    <citation type="submission" date="2020-07" db="EMBL/GenBank/DDBJ databases">
        <title>A long reads based de novo assembly of the rainbow trout Arlee double haploid line genome.</title>
        <authorList>
            <person name="Gao G."/>
            <person name="Palti Y."/>
        </authorList>
    </citation>
    <scope>NUCLEOTIDE SEQUENCE [LARGE SCALE GENOMIC DNA]</scope>
</reference>
<evidence type="ECO:0000313" key="2">
    <source>
        <dbReference type="Proteomes" id="UP000694395"/>
    </source>
</evidence>
<dbReference type="GeneTree" id="ENSGT00980000202565"/>
<protein>
    <submittedName>
        <fullName evidence="1">Uncharacterized protein</fullName>
    </submittedName>
</protein>
<dbReference type="AlphaFoldDB" id="A0A8C7VKE0"/>
<sequence>MMLPLQVSGVVGETCPFFTSSFEFVDMEPTPPLYQPVQPHWFYCHCADSRDLWLPVCREDSERQEQAWTLGLNTSLCNWG</sequence>
<accession>A0A8C7VKE0</accession>
<dbReference type="Ensembl" id="ENSOMYT00000035015.2">
    <property type="protein sequence ID" value="ENSOMYP00000032102.1"/>
    <property type="gene ID" value="ENSOMYG00000015040.2"/>
</dbReference>
<dbReference type="Proteomes" id="UP000694395">
    <property type="component" value="Chromosome 6"/>
</dbReference>
<organism evidence="1 2">
    <name type="scientific">Oncorhynchus mykiss</name>
    <name type="common">Rainbow trout</name>
    <name type="synonym">Salmo gairdneri</name>
    <dbReference type="NCBI Taxonomy" id="8022"/>
    <lineage>
        <taxon>Eukaryota</taxon>
        <taxon>Metazoa</taxon>
        <taxon>Chordata</taxon>
        <taxon>Craniata</taxon>
        <taxon>Vertebrata</taxon>
        <taxon>Euteleostomi</taxon>
        <taxon>Actinopterygii</taxon>
        <taxon>Neopterygii</taxon>
        <taxon>Teleostei</taxon>
        <taxon>Protacanthopterygii</taxon>
        <taxon>Salmoniformes</taxon>
        <taxon>Salmonidae</taxon>
        <taxon>Salmoninae</taxon>
        <taxon>Oncorhynchus</taxon>
    </lineage>
</organism>
<keyword evidence="2" id="KW-1185">Reference proteome</keyword>
<proteinExistence type="predicted"/>
<name>A0A8C7VKE0_ONCMY</name>
<reference evidence="1" key="3">
    <citation type="submission" date="2025-09" db="UniProtKB">
        <authorList>
            <consortium name="Ensembl"/>
        </authorList>
    </citation>
    <scope>IDENTIFICATION</scope>
</reference>
<reference evidence="1" key="2">
    <citation type="submission" date="2025-08" db="UniProtKB">
        <authorList>
            <consortium name="Ensembl"/>
        </authorList>
    </citation>
    <scope>IDENTIFICATION</scope>
</reference>
<evidence type="ECO:0000313" key="1">
    <source>
        <dbReference type="Ensembl" id="ENSOMYP00000032102.1"/>
    </source>
</evidence>